<dbReference type="PROSITE" id="PS51892">
    <property type="entry name" value="SUBTILASE"/>
    <property type="match status" value="1"/>
</dbReference>
<dbReference type="PANTHER" id="PTHR43806">
    <property type="entry name" value="PEPTIDASE S8"/>
    <property type="match status" value="1"/>
</dbReference>
<feature type="active site" description="Charge relay system" evidence="5">
    <location>
        <position position="430"/>
    </location>
</feature>
<accession>A0A1I0RBJ0</accession>
<feature type="active site" description="Charge relay system" evidence="5">
    <location>
        <position position="63"/>
    </location>
</feature>
<dbReference type="InterPro" id="IPR036852">
    <property type="entry name" value="Peptidase_S8/S53_dom_sf"/>
</dbReference>
<evidence type="ECO:0000256" key="1">
    <source>
        <dbReference type="ARBA" id="ARBA00011073"/>
    </source>
</evidence>
<dbReference type="EMBL" id="FOJB01000003">
    <property type="protein sequence ID" value="SEW37616.1"/>
    <property type="molecule type" value="Genomic_DNA"/>
</dbReference>
<comment type="similarity">
    <text evidence="1 5">Belongs to the peptidase S8 family.</text>
</comment>
<evidence type="ECO:0000256" key="2">
    <source>
        <dbReference type="ARBA" id="ARBA00022670"/>
    </source>
</evidence>
<dbReference type="PANTHER" id="PTHR43806:SF11">
    <property type="entry name" value="CEREVISIN-RELATED"/>
    <property type="match status" value="1"/>
</dbReference>
<reference evidence="7 8" key="1">
    <citation type="submission" date="2016-10" db="EMBL/GenBank/DDBJ databases">
        <authorList>
            <person name="de Groot N.N."/>
        </authorList>
    </citation>
    <scope>NUCLEOTIDE SEQUENCE [LARGE SCALE GENOMIC DNA]</scope>
    <source>
        <strain evidence="7 8">DSM 29439</strain>
    </source>
</reference>
<dbReference type="Gene3D" id="3.40.50.200">
    <property type="entry name" value="Peptidase S8/S53 domain"/>
    <property type="match status" value="1"/>
</dbReference>
<name>A0A1I0RBJ0_9RHOB</name>
<dbReference type="AlphaFoldDB" id="A0A1I0RBJ0"/>
<evidence type="ECO:0000256" key="4">
    <source>
        <dbReference type="ARBA" id="ARBA00022825"/>
    </source>
</evidence>
<dbReference type="InterPro" id="IPR015500">
    <property type="entry name" value="Peptidase_S8_subtilisin-rel"/>
</dbReference>
<feature type="domain" description="Peptidase S8/S53" evidence="6">
    <location>
        <begin position="58"/>
        <end position="479"/>
    </location>
</feature>
<dbReference type="Proteomes" id="UP000199650">
    <property type="component" value="Unassembled WGS sequence"/>
</dbReference>
<evidence type="ECO:0000259" key="6">
    <source>
        <dbReference type="Pfam" id="PF00082"/>
    </source>
</evidence>
<evidence type="ECO:0000256" key="5">
    <source>
        <dbReference type="PROSITE-ProRule" id="PRU01240"/>
    </source>
</evidence>
<feature type="active site" description="Charge relay system" evidence="5">
    <location>
        <position position="153"/>
    </location>
</feature>
<keyword evidence="2 5" id="KW-0645">Protease</keyword>
<evidence type="ECO:0000313" key="7">
    <source>
        <dbReference type="EMBL" id="SEW37616.1"/>
    </source>
</evidence>
<dbReference type="GO" id="GO:0006508">
    <property type="term" value="P:proteolysis"/>
    <property type="evidence" value="ECO:0007669"/>
    <property type="project" value="UniProtKB-KW"/>
</dbReference>
<keyword evidence="8" id="KW-1185">Reference proteome</keyword>
<dbReference type="OrthoDB" id="8390372at2"/>
<sequence length="518" mass="55192">MNTAISKCAGAEQVEESSYYYLWHLVSLGVLTPDKAQTGFADTLWDTLAARAEATPSTVVLIDVGCSFAHPNLKDRVDAARSLDFTGTPYGARLATGSSGEQKNFAGLSVDGLHLDGLDADERAMFDEVVQHLTDSTGELRPFGDTEARFASHGTAVSGLIVGGPEHCYAKDDNPSVGVIPYFGVDPFSTLISLRTGFDNDPLQFIAALLYAWHQKPDVIVMPRGLPDPDASVVTPKDDFKAELQSWANREAADLLHRIEVLTAKASPHDPTAPQVSETGRHLWHVVQALFIAISKHVPIVCAAGNEGESQLLFPANLANRENGIIAVGAVSGQGYRSGYSNYGDGLTLVAPSDDMEVFNRHQLRETPKRVDKIGYLKPDSAMAVSYSRKGLLSTDIPGSFGYDGAGSEDPDMPVELAKSGFYTQFGGTSGASALVGGVVALVRRAERLSGSGKGPRDGCDLKTLLMTTARRDMPMMGTTLPLKSDCMNVANEDADAFETFFGAGLIDAKAAVTAALN</sequence>
<gene>
    <name evidence="7" type="ORF">SAMN05444851_3299</name>
</gene>
<keyword evidence="4 5" id="KW-0720">Serine protease</keyword>
<dbReference type="Pfam" id="PF00082">
    <property type="entry name" value="Peptidase_S8"/>
    <property type="match status" value="1"/>
</dbReference>
<organism evidence="7 8">
    <name type="scientific">Aliiroseovarius sediminilitoris</name>
    <dbReference type="NCBI Taxonomy" id="1173584"/>
    <lineage>
        <taxon>Bacteria</taxon>
        <taxon>Pseudomonadati</taxon>
        <taxon>Pseudomonadota</taxon>
        <taxon>Alphaproteobacteria</taxon>
        <taxon>Rhodobacterales</taxon>
        <taxon>Paracoccaceae</taxon>
        <taxon>Aliiroseovarius</taxon>
    </lineage>
</organism>
<dbReference type="InterPro" id="IPR000209">
    <property type="entry name" value="Peptidase_S8/S53_dom"/>
</dbReference>
<protein>
    <submittedName>
        <fullName evidence="7">Subtilase family protein</fullName>
    </submittedName>
</protein>
<dbReference type="InterPro" id="IPR050131">
    <property type="entry name" value="Peptidase_S8_subtilisin-like"/>
</dbReference>
<evidence type="ECO:0000313" key="8">
    <source>
        <dbReference type="Proteomes" id="UP000199650"/>
    </source>
</evidence>
<dbReference type="GO" id="GO:0004252">
    <property type="term" value="F:serine-type endopeptidase activity"/>
    <property type="evidence" value="ECO:0007669"/>
    <property type="project" value="UniProtKB-UniRule"/>
</dbReference>
<dbReference type="STRING" id="1173584.SAMN05444851_3299"/>
<proteinExistence type="inferred from homology"/>
<dbReference type="RefSeq" id="WP_091433399.1">
    <property type="nucleotide sequence ID" value="NZ_FOJB01000003.1"/>
</dbReference>
<evidence type="ECO:0000256" key="3">
    <source>
        <dbReference type="ARBA" id="ARBA00022801"/>
    </source>
</evidence>
<dbReference type="SUPFAM" id="SSF52743">
    <property type="entry name" value="Subtilisin-like"/>
    <property type="match status" value="1"/>
</dbReference>
<dbReference type="PRINTS" id="PR00723">
    <property type="entry name" value="SUBTILISIN"/>
</dbReference>
<keyword evidence="3 5" id="KW-0378">Hydrolase</keyword>